<dbReference type="EMBL" id="CAJNRE010012949">
    <property type="protein sequence ID" value="CAF2115058.1"/>
    <property type="molecule type" value="Genomic_DNA"/>
</dbReference>
<gene>
    <name evidence="5" type="ORF">BYL167_LOCUS4793</name>
    <name evidence="2" type="ORF">CJN711_LOCUS37409</name>
    <name evidence="6" type="ORF">GIL414_LOCUS6608</name>
    <name evidence="1" type="ORF">KQP761_LOCUS8715</name>
    <name evidence="3" type="ORF">MBJ925_LOCUS24799</name>
    <name evidence="8" type="ORF">OVN521_LOCUS34641</name>
    <name evidence="7" type="ORF">SMN809_LOCUS11909</name>
    <name evidence="4" type="ORF">WKI299_LOCUS30566</name>
</gene>
<evidence type="ECO:0000313" key="4">
    <source>
        <dbReference type="EMBL" id="CAF2152377.1"/>
    </source>
</evidence>
<dbReference type="AlphaFoldDB" id="A0A815JMJ5"/>
<comment type="caution">
    <text evidence="1">The sequence shown here is derived from an EMBL/GenBank/DDBJ whole genome shotgun (WGS) entry which is preliminary data.</text>
</comment>
<evidence type="ECO:0000313" key="1">
    <source>
        <dbReference type="EMBL" id="CAF1381019.1"/>
    </source>
</evidence>
<evidence type="ECO:0000313" key="7">
    <source>
        <dbReference type="EMBL" id="CAF4000557.1"/>
    </source>
</evidence>
<evidence type="ECO:0000313" key="10">
    <source>
        <dbReference type="Proteomes" id="UP000663866"/>
    </source>
</evidence>
<dbReference type="Proteomes" id="UP000663866">
    <property type="component" value="Unassembled WGS sequence"/>
</dbReference>
<dbReference type="Proteomes" id="UP000681720">
    <property type="component" value="Unassembled WGS sequence"/>
</dbReference>
<dbReference type="OrthoDB" id="10060580at2759"/>
<proteinExistence type="predicted"/>
<dbReference type="Proteomes" id="UP000681967">
    <property type="component" value="Unassembled WGS sequence"/>
</dbReference>
<dbReference type="Proteomes" id="UP000676336">
    <property type="component" value="Unassembled WGS sequence"/>
</dbReference>
<accession>A0A815JMJ5</accession>
<protein>
    <submittedName>
        <fullName evidence="1">Uncharacterized protein</fullName>
    </submittedName>
</protein>
<dbReference type="Proteomes" id="UP000663856">
    <property type="component" value="Unassembled WGS sequence"/>
</dbReference>
<dbReference type="Proteomes" id="UP000663855">
    <property type="component" value="Unassembled WGS sequence"/>
</dbReference>
<name>A0A815JMJ5_9BILA</name>
<evidence type="ECO:0000313" key="3">
    <source>
        <dbReference type="EMBL" id="CAF2115058.1"/>
    </source>
</evidence>
<evidence type="ECO:0000313" key="9">
    <source>
        <dbReference type="Proteomes" id="UP000663834"/>
    </source>
</evidence>
<dbReference type="Proteomes" id="UP000663834">
    <property type="component" value="Unassembled WGS sequence"/>
</dbReference>
<dbReference type="Proteomes" id="UP000663824">
    <property type="component" value="Unassembled WGS sequence"/>
</dbReference>
<dbReference type="EMBL" id="CAJOBI010004399">
    <property type="protein sequence ID" value="CAF4000557.1"/>
    <property type="molecule type" value="Genomic_DNA"/>
</dbReference>
<dbReference type="EMBL" id="CAJOBJ010001904">
    <property type="protein sequence ID" value="CAF3902023.1"/>
    <property type="molecule type" value="Genomic_DNA"/>
</dbReference>
<dbReference type="EMBL" id="CAJNRF010013835">
    <property type="protein sequence ID" value="CAF2152377.1"/>
    <property type="molecule type" value="Genomic_DNA"/>
</dbReference>
<sequence length="103" mass="12047">MDLPIINFTSQSQISNDNRLNSIVEYPYLISLYLGKSHIDYMEQFLNETKTHLTRLTELIVDYDQLTVVTDNFTRDATRLNCANVKKERLELCLFSCCNVVMF</sequence>
<evidence type="ECO:0000313" key="8">
    <source>
        <dbReference type="EMBL" id="CAF4396923.1"/>
    </source>
</evidence>
<dbReference type="EMBL" id="CAJOBH010001046">
    <property type="protein sequence ID" value="CAF3832583.1"/>
    <property type="molecule type" value="Genomic_DNA"/>
</dbReference>
<dbReference type="EMBL" id="CAJNOV010018182">
    <property type="protein sequence ID" value="CAF1617393.1"/>
    <property type="molecule type" value="Genomic_DNA"/>
</dbReference>
<evidence type="ECO:0000313" key="2">
    <source>
        <dbReference type="EMBL" id="CAF1617393.1"/>
    </source>
</evidence>
<reference evidence="1" key="1">
    <citation type="submission" date="2021-02" db="EMBL/GenBank/DDBJ databases">
        <authorList>
            <person name="Nowell W R."/>
        </authorList>
    </citation>
    <scope>NUCLEOTIDE SEQUENCE</scope>
</reference>
<evidence type="ECO:0000313" key="5">
    <source>
        <dbReference type="EMBL" id="CAF3832583.1"/>
    </source>
</evidence>
<dbReference type="EMBL" id="CAJOBG010040334">
    <property type="protein sequence ID" value="CAF4396923.1"/>
    <property type="molecule type" value="Genomic_DNA"/>
</dbReference>
<keyword evidence="10" id="KW-1185">Reference proteome</keyword>
<dbReference type="EMBL" id="CAJNOW010003403">
    <property type="protein sequence ID" value="CAF1381019.1"/>
    <property type="molecule type" value="Genomic_DNA"/>
</dbReference>
<organism evidence="1 9">
    <name type="scientific">Rotaria magnacalcarata</name>
    <dbReference type="NCBI Taxonomy" id="392030"/>
    <lineage>
        <taxon>Eukaryota</taxon>
        <taxon>Metazoa</taxon>
        <taxon>Spiralia</taxon>
        <taxon>Gnathifera</taxon>
        <taxon>Rotifera</taxon>
        <taxon>Eurotatoria</taxon>
        <taxon>Bdelloidea</taxon>
        <taxon>Philodinida</taxon>
        <taxon>Philodinidae</taxon>
        <taxon>Rotaria</taxon>
    </lineage>
</organism>
<evidence type="ECO:0000313" key="6">
    <source>
        <dbReference type="EMBL" id="CAF3902023.1"/>
    </source>
</evidence>